<feature type="domain" description="HTH APSES-type" evidence="2">
    <location>
        <begin position="84"/>
        <end position="194"/>
    </location>
</feature>
<evidence type="ECO:0000256" key="1">
    <source>
        <dbReference type="SAM" id="MobiDB-lite"/>
    </source>
</evidence>
<dbReference type="PANTHER" id="PTHR38044">
    <property type="entry name" value="BOUQUET FORMATION PROTEIN 4"/>
    <property type="match status" value="1"/>
</dbReference>
<comment type="caution">
    <text evidence="3">The sequence shown here is derived from an EMBL/GenBank/DDBJ whole genome shotgun (WGS) entry which is preliminary data.</text>
</comment>
<gene>
    <name evidence="3" type="ORF">BGW38_008626</name>
</gene>
<feature type="compositionally biased region" description="Polar residues" evidence="1">
    <location>
        <begin position="225"/>
        <end position="243"/>
    </location>
</feature>
<feature type="region of interest" description="Disordered" evidence="1">
    <location>
        <begin position="221"/>
        <end position="243"/>
    </location>
</feature>
<dbReference type="InterPro" id="IPR003163">
    <property type="entry name" value="Tscrpt_reg_HTH_APSES-type"/>
</dbReference>
<dbReference type="SUPFAM" id="SSF54616">
    <property type="entry name" value="DNA-binding domain of Mlu1-box binding protein MBP1"/>
    <property type="match status" value="1"/>
</dbReference>
<dbReference type="OrthoDB" id="5346159at2759"/>
<dbReference type="AlphaFoldDB" id="A0A9P6KJ01"/>
<dbReference type="PROSITE" id="PS51299">
    <property type="entry name" value="HTH_APSES"/>
    <property type="match status" value="1"/>
</dbReference>
<accession>A0A9P6KJ01</accession>
<dbReference type="GO" id="GO:0044820">
    <property type="term" value="P:mitotic telomere tethering at nuclear periphery"/>
    <property type="evidence" value="ECO:0007669"/>
    <property type="project" value="TreeGrafter"/>
</dbReference>
<reference evidence="3" key="1">
    <citation type="journal article" date="2020" name="Fungal Divers.">
        <title>Resolving the Mortierellaceae phylogeny through synthesis of multi-gene phylogenetics and phylogenomics.</title>
        <authorList>
            <person name="Vandepol N."/>
            <person name="Liber J."/>
            <person name="Desiro A."/>
            <person name="Na H."/>
            <person name="Kennedy M."/>
            <person name="Barry K."/>
            <person name="Grigoriev I.V."/>
            <person name="Miller A.N."/>
            <person name="O'Donnell K."/>
            <person name="Stajich J.E."/>
            <person name="Bonito G."/>
        </authorList>
    </citation>
    <scope>NUCLEOTIDE SEQUENCE</scope>
    <source>
        <strain evidence="3">KOD1015</strain>
    </source>
</reference>
<name>A0A9P6KJ01_9FUNG</name>
<proteinExistence type="predicted"/>
<evidence type="ECO:0000313" key="4">
    <source>
        <dbReference type="Proteomes" id="UP000780801"/>
    </source>
</evidence>
<organism evidence="3 4">
    <name type="scientific">Lunasporangiospora selenospora</name>
    <dbReference type="NCBI Taxonomy" id="979761"/>
    <lineage>
        <taxon>Eukaryota</taxon>
        <taxon>Fungi</taxon>
        <taxon>Fungi incertae sedis</taxon>
        <taxon>Mucoromycota</taxon>
        <taxon>Mortierellomycotina</taxon>
        <taxon>Mortierellomycetes</taxon>
        <taxon>Mortierellales</taxon>
        <taxon>Mortierellaceae</taxon>
        <taxon>Lunasporangiospora</taxon>
    </lineage>
</organism>
<dbReference type="GO" id="GO:0070197">
    <property type="term" value="P:meiotic attachment of telomere to nuclear envelope"/>
    <property type="evidence" value="ECO:0007669"/>
    <property type="project" value="InterPro"/>
</dbReference>
<dbReference type="GO" id="GO:0003677">
    <property type="term" value="F:DNA binding"/>
    <property type="evidence" value="ECO:0007669"/>
    <property type="project" value="InterPro"/>
</dbReference>
<dbReference type="Proteomes" id="UP000780801">
    <property type="component" value="Unassembled WGS sequence"/>
</dbReference>
<dbReference type="EMBL" id="JAABOA010000006">
    <property type="protein sequence ID" value="KAF9586703.1"/>
    <property type="molecule type" value="Genomic_DNA"/>
</dbReference>
<sequence length="297" mass="31804">MSGSSASTLVETSAETLSVTVQESVAIIDTVETTIVTSSITKGTSKADAGADAAPQRELPIFSNPLLANVTQGNSAPVKPKTGRVKSGSRTVVVLRINAPKVDGDVAVMRRMDTDLVNAVTMYNAAYPAVSEKMIAKESAFLARKFEGVVEKSGALSGVWITIAQAKELSKEYEIDQFMRPLLEAPNSKNPLNKDGSMVTEIDEVIETLLVSETTTVENTSTKVGQHQIQETTATNEDPSSKQLSLLTVSEVAGMKRRIEELEDQTAKDKKRLRGLLTVAVGFAAASVIPQVLPYFS</sequence>
<evidence type="ECO:0000313" key="3">
    <source>
        <dbReference type="EMBL" id="KAF9586703.1"/>
    </source>
</evidence>
<dbReference type="InterPro" id="IPR036887">
    <property type="entry name" value="HTH_APSES_sf"/>
</dbReference>
<dbReference type="GO" id="GO:1990862">
    <property type="term" value="C:nuclear membrane complex Bqt3-Bqt4"/>
    <property type="evidence" value="ECO:0007669"/>
    <property type="project" value="InterPro"/>
</dbReference>
<dbReference type="Gene3D" id="3.10.260.10">
    <property type="entry name" value="Transcription regulator HTH, APSES-type DNA-binding domain"/>
    <property type="match status" value="1"/>
</dbReference>
<dbReference type="InterPro" id="IPR037548">
    <property type="entry name" value="Bqt4"/>
</dbReference>
<evidence type="ECO:0000259" key="2">
    <source>
        <dbReference type="PROSITE" id="PS51299"/>
    </source>
</evidence>
<dbReference type="PANTHER" id="PTHR38044:SF1">
    <property type="entry name" value="BOUQUET FORMATION PROTEIN 4"/>
    <property type="match status" value="1"/>
</dbReference>
<keyword evidence="4" id="KW-1185">Reference proteome</keyword>
<protein>
    <recommendedName>
        <fullName evidence="2">HTH APSES-type domain-containing protein</fullName>
    </recommendedName>
</protein>